<feature type="region of interest" description="Disordered" evidence="1">
    <location>
        <begin position="1"/>
        <end position="20"/>
    </location>
</feature>
<name>A0A6G1H721_9PEZI</name>
<dbReference type="Proteomes" id="UP000800041">
    <property type="component" value="Unassembled WGS sequence"/>
</dbReference>
<evidence type="ECO:0000256" key="1">
    <source>
        <dbReference type="SAM" id="MobiDB-lite"/>
    </source>
</evidence>
<protein>
    <submittedName>
        <fullName evidence="2">Uncharacterized protein</fullName>
    </submittedName>
</protein>
<organism evidence="2 3">
    <name type="scientific">Aulographum hederae CBS 113979</name>
    <dbReference type="NCBI Taxonomy" id="1176131"/>
    <lineage>
        <taxon>Eukaryota</taxon>
        <taxon>Fungi</taxon>
        <taxon>Dikarya</taxon>
        <taxon>Ascomycota</taxon>
        <taxon>Pezizomycotina</taxon>
        <taxon>Dothideomycetes</taxon>
        <taxon>Pleosporomycetidae</taxon>
        <taxon>Aulographales</taxon>
        <taxon>Aulographaceae</taxon>
    </lineage>
</organism>
<accession>A0A6G1H721</accession>
<dbReference type="AlphaFoldDB" id="A0A6G1H721"/>
<proteinExistence type="predicted"/>
<evidence type="ECO:0000313" key="3">
    <source>
        <dbReference type="Proteomes" id="UP000800041"/>
    </source>
</evidence>
<sequence length="162" mass="18633">MAPKKSTKATKQKSQAKDEVASPAVHPLFQVDHLQSVPVGQIELINGMKLHVSLKCHQKGVFECYGVSVGQIKLTDTVSNETVKAAKMKAMELLDLRWKLTKLLADEYYLEYTEARLISEDVRFQVQIKIENKSKIQRTIKRLPFRTRKFHNEYTSSGWQQL</sequence>
<keyword evidence="3" id="KW-1185">Reference proteome</keyword>
<reference evidence="2" key="1">
    <citation type="journal article" date="2020" name="Stud. Mycol.">
        <title>101 Dothideomycetes genomes: a test case for predicting lifestyles and emergence of pathogens.</title>
        <authorList>
            <person name="Haridas S."/>
            <person name="Albert R."/>
            <person name="Binder M."/>
            <person name="Bloem J."/>
            <person name="Labutti K."/>
            <person name="Salamov A."/>
            <person name="Andreopoulos B."/>
            <person name="Baker S."/>
            <person name="Barry K."/>
            <person name="Bills G."/>
            <person name="Bluhm B."/>
            <person name="Cannon C."/>
            <person name="Castanera R."/>
            <person name="Culley D."/>
            <person name="Daum C."/>
            <person name="Ezra D."/>
            <person name="Gonzalez J."/>
            <person name="Henrissat B."/>
            <person name="Kuo A."/>
            <person name="Liang C."/>
            <person name="Lipzen A."/>
            <person name="Lutzoni F."/>
            <person name="Magnuson J."/>
            <person name="Mondo S."/>
            <person name="Nolan M."/>
            <person name="Ohm R."/>
            <person name="Pangilinan J."/>
            <person name="Park H.-J."/>
            <person name="Ramirez L."/>
            <person name="Alfaro M."/>
            <person name="Sun H."/>
            <person name="Tritt A."/>
            <person name="Yoshinaga Y."/>
            <person name="Zwiers L.-H."/>
            <person name="Turgeon B."/>
            <person name="Goodwin S."/>
            <person name="Spatafora J."/>
            <person name="Crous P."/>
            <person name="Grigoriev I."/>
        </authorList>
    </citation>
    <scope>NUCLEOTIDE SEQUENCE</scope>
    <source>
        <strain evidence="2">CBS 113979</strain>
    </source>
</reference>
<evidence type="ECO:0000313" key="2">
    <source>
        <dbReference type="EMBL" id="KAF1988758.1"/>
    </source>
</evidence>
<feature type="compositionally biased region" description="Basic residues" evidence="1">
    <location>
        <begin position="1"/>
        <end position="11"/>
    </location>
</feature>
<gene>
    <name evidence="2" type="ORF">K402DRAFT_427346</name>
</gene>
<dbReference type="EMBL" id="ML977147">
    <property type="protein sequence ID" value="KAF1988758.1"/>
    <property type="molecule type" value="Genomic_DNA"/>
</dbReference>